<evidence type="ECO:0000256" key="1">
    <source>
        <dbReference type="ARBA" id="ARBA00001946"/>
    </source>
</evidence>
<evidence type="ECO:0000256" key="6">
    <source>
        <dbReference type="ARBA" id="ARBA00022842"/>
    </source>
</evidence>
<dbReference type="EC" id="3.1.3.71" evidence="3"/>
<proteinExistence type="inferred from homology"/>
<dbReference type="GO" id="GO:0050545">
    <property type="term" value="F:sulfopyruvate decarboxylase activity"/>
    <property type="evidence" value="ECO:0007669"/>
    <property type="project" value="TreeGrafter"/>
</dbReference>
<dbReference type="Pfam" id="PF04029">
    <property type="entry name" value="2-ph_phosp"/>
    <property type="match status" value="1"/>
</dbReference>
<feature type="region of interest" description="Disordered" evidence="8">
    <location>
        <begin position="85"/>
        <end position="104"/>
    </location>
</feature>
<keyword evidence="6" id="KW-0460">Magnesium</keyword>
<accession>A0A933E9L8</accession>
<comment type="catalytic activity">
    <reaction evidence="7">
        <text>(2R)-O-phospho-3-sulfolactate + H2O = (2R)-3-sulfolactate + phosphate</text>
        <dbReference type="Rhea" id="RHEA:23416"/>
        <dbReference type="ChEBI" id="CHEBI:15377"/>
        <dbReference type="ChEBI" id="CHEBI:15597"/>
        <dbReference type="ChEBI" id="CHEBI:43474"/>
        <dbReference type="ChEBI" id="CHEBI:58738"/>
        <dbReference type="EC" id="3.1.3.71"/>
    </reaction>
</comment>
<sequence>MTVWCDVAFTPAEIPIRLVDAKRARGAEAGEVLCAAIDVLRATTTIVSAMGNGCRAIHPVPSPQAGREKAAALRAELGAGQVILGGEQDGRPIPGYDGGNSPLEYTPERVRGKVLVL</sequence>
<organism evidence="9 10">
    <name type="scientific">Tectimicrobiota bacterium</name>
    <dbReference type="NCBI Taxonomy" id="2528274"/>
    <lineage>
        <taxon>Bacteria</taxon>
        <taxon>Pseudomonadati</taxon>
        <taxon>Nitrospinota/Tectimicrobiota group</taxon>
        <taxon>Candidatus Tectimicrobiota</taxon>
    </lineage>
</organism>
<dbReference type="PANTHER" id="PTHR37311:SF1">
    <property type="entry name" value="2-PHOSPHOSULFOLACTATE PHOSPHATASE-RELATED"/>
    <property type="match status" value="1"/>
</dbReference>
<name>A0A933E9L8_UNCTE</name>
<dbReference type="InterPro" id="IPR005238">
    <property type="entry name" value="ComB-like"/>
</dbReference>
<dbReference type="EMBL" id="JACQRX010000314">
    <property type="protein sequence ID" value="MBI4252233.1"/>
    <property type="molecule type" value="Genomic_DNA"/>
</dbReference>
<evidence type="ECO:0000313" key="10">
    <source>
        <dbReference type="Proteomes" id="UP000752292"/>
    </source>
</evidence>
<dbReference type="GO" id="GO:0050532">
    <property type="term" value="F:2-phosphosulfolactate phosphatase activity"/>
    <property type="evidence" value="ECO:0007669"/>
    <property type="project" value="UniProtKB-EC"/>
</dbReference>
<dbReference type="PANTHER" id="PTHR37311">
    <property type="entry name" value="2-PHOSPHOSULFOLACTATE PHOSPHATASE-RELATED"/>
    <property type="match status" value="1"/>
</dbReference>
<evidence type="ECO:0000256" key="4">
    <source>
        <dbReference type="ARBA" id="ARBA00021948"/>
    </source>
</evidence>
<feature type="non-terminal residue" evidence="9">
    <location>
        <position position="117"/>
    </location>
</feature>
<evidence type="ECO:0000256" key="2">
    <source>
        <dbReference type="ARBA" id="ARBA00009997"/>
    </source>
</evidence>
<gene>
    <name evidence="9" type="ORF">HY618_07210</name>
</gene>
<dbReference type="GO" id="GO:0000287">
    <property type="term" value="F:magnesium ion binding"/>
    <property type="evidence" value="ECO:0007669"/>
    <property type="project" value="InterPro"/>
</dbReference>
<comment type="cofactor">
    <cofactor evidence="1">
        <name>Mg(2+)</name>
        <dbReference type="ChEBI" id="CHEBI:18420"/>
    </cofactor>
</comment>
<dbReference type="Proteomes" id="UP000752292">
    <property type="component" value="Unassembled WGS sequence"/>
</dbReference>
<dbReference type="Gene3D" id="3.90.1560.10">
    <property type="entry name" value="ComB-like"/>
    <property type="match status" value="1"/>
</dbReference>
<evidence type="ECO:0000256" key="3">
    <source>
        <dbReference type="ARBA" id="ARBA00012953"/>
    </source>
</evidence>
<dbReference type="AlphaFoldDB" id="A0A933E9L8"/>
<reference evidence="9" key="1">
    <citation type="submission" date="2020-07" db="EMBL/GenBank/DDBJ databases">
        <title>Huge and variable diversity of episymbiotic CPR bacteria and DPANN archaea in groundwater ecosystems.</title>
        <authorList>
            <person name="He C.Y."/>
            <person name="Keren R."/>
            <person name="Whittaker M."/>
            <person name="Farag I.F."/>
            <person name="Doudna J."/>
            <person name="Cate J.H.D."/>
            <person name="Banfield J.F."/>
        </authorList>
    </citation>
    <scope>NUCLEOTIDE SEQUENCE</scope>
    <source>
        <strain evidence="9">NC_groundwater_1370_Ag_S-0.2um_69_93</strain>
    </source>
</reference>
<keyword evidence="5" id="KW-0378">Hydrolase</keyword>
<evidence type="ECO:0000256" key="8">
    <source>
        <dbReference type="SAM" id="MobiDB-lite"/>
    </source>
</evidence>
<dbReference type="SUPFAM" id="SSF142823">
    <property type="entry name" value="ComB-like"/>
    <property type="match status" value="1"/>
</dbReference>
<protein>
    <recommendedName>
        <fullName evidence="4">Probable 2-phosphosulfolactate phosphatase</fullName>
        <ecNumber evidence="3">3.1.3.71</ecNumber>
    </recommendedName>
</protein>
<evidence type="ECO:0000256" key="7">
    <source>
        <dbReference type="ARBA" id="ARBA00033711"/>
    </source>
</evidence>
<dbReference type="InterPro" id="IPR036702">
    <property type="entry name" value="ComB-like_sf"/>
</dbReference>
<comment type="caution">
    <text evidence="9">The sequence shown here is derived from an EMBL/GenBank/DDBJ whole genome shotgun (WGS) entry which is preliminary data.</text>
</comment>
<comment type="similarity">
    <text evidence="2">Belongs to the ComB family.</text>
</comment>
<evidence type="ECO:0000313" key="9">
    <source>
        <dbReference type="EMBL" id="MBI4252233.1"/>
    </source>
</evidence>
<evidence type="ECO:0000256" key="5">
    <source>
        <dbReference type="ARBA" id="ARBA00022801"/>
    </source>
</evidence>